<feature type="compositionally biased region" description="Low complexity" evidence="2">
    <location>
        <begin position="22"/>
        <end position="34"/>
    </location>
</feature>
<accession>A0A7S2E752</accession>
<feature type="region of interest" description="Disordered" evidence="2">
    <location>
        <begin position="751"/>
        <end position="949"/>
    </location>
</feature>
<feature type="compositionally biased region" description="Acidic residues" evidence="2">
    <location>
        <begin position="911"/>
        <end position="926"/>
    </location>
</feature>
<feature type="compositionally biased region" description="Basic and acidic residues" evidence="2">
    <location>
        <begin position="572"/>
        <end position="594"/>
    </location>
</feature>
<feature type="compositionally biased region" description="Basic and acidic residues" evidence="2">
    <location>
        <begin position="927"/>
        <end position="936"/>
    </location>
</feature>
<organism evidence="3">
    <name type="scientific">Ditylum brightwellii</name>
    <dbReference type="NCBI Taxonomy" id="49249"/>
    <lineage>
        <taxon>Eukaryota</taxon>
        <taxon>Sar</taxon>
        <taxon>Stramenopiles</taxon>
        <taxon>Ochrophyta</taxon>
        <taxon>Bacillariophyta</taxon>
        <taxon>Mediophyceae</taxon>
        <taxon>Lithodesmiophycidae</taxon>
        <taxon>Lithodesmiales</taxon>
        <taxon>Lithodesmiaceae</taxon>
        <taxon>Ditylum</taxon>
    </lineage>
</organism>
<feature type="compositionally biased region" description="Low complexity" evidence="2">
    <location>
        <begin position="66"/>
        <end position="90"/>
    </location>
</feature>
<feature type="coiled-coil region" evidence="1">
    <location>
        <begin position="669"/>
        <end position="703"/>
    </location>
</feature>
<feature type="compositionally biased region" description="Acidic residues" evidence="2">
    <location>
        <begin position="797"/>
        <end position="814"/>
    </location>
</feature>
<sequence length="949" mass="102068">MGPAKRRGGSSGGGIDGANAVSSSGRSSKSSSGSRSKDRHSKNSDRYDMEEPSSRSKRDRNDEGGRSSSSRGGARSRILARASAAAASSKSNDRDGATNNSSPLPPPSHPRRRKALDPTLLARGMSARSLGARITSHNITTVSNDDMERDLRHMEAYGAACVAYAQQFFAYTNRTRVSEGHYGPIPPNSHPAITGGVNLGQDGAAYGMGGPGMDGYSENDQMYYYSTTGAVPISPRSAAESGQYPRGIHPQNVPSSTSAAGGAYPPNQQPPHHLQQIPSAQLPQPPHPFSMPVRIDPEEEKRIALLRRRIAASEAKREVLETEYESLTNHVTHEFKRLRNSRRCMEGQVKLLQDLTSKRSDVLALRRVRVAAVTDVLACLQYRAMLLEEGVDIASGVTAAGGDAMEVDKTTTNAEGSSSPEKVGVVAEEPEDLLQAWDWIEAQLREAELATMSVEAPSELLDIKSDMEQKEKMSPDDVKSSSSLNKSNGKRSKSGTGGSGSSGKKESSSEKGDNEEMTKDGVGGKKADNEENGPPPTKKRRSRDDNEDDSNKQSKRNNNQNVTEDGSSNNASKDDSMNDEETRTTSSKKEEKKRSSSGSSTTTTGEDAVIPWEGRTIPRTPYNVPIYLSHLSEAPDRTGAFGCNDFMGAPHQSLSFIESILPSSVKPLMSNEKKELDKIRKEALFLSEELSKERERNNVLQKQIIKGRKKNDEMCCMMSMLRTETEAVLNRHNIILEMPEARARAGELAAAAEEDDEIEVEDVDDDGGSVLDYDGEEGEIIEEDETGGRAAAGGMSQDDDGEVHEDDDVDDGEDQGSLGMEDNTVGDGDGRRGAGASDSAEEGEIQEDDDVVNDGDDEEDMDDDDEEEGEILEEDAQPLKEVIVRMNSGGGNGGAQGTSSVVAAKGSGGVGDDEDDDEEEEGEIREDDWVGNRDGSDGGQGGSQGGEDV</sequence>
<dbReference type="AlphaFoldDB" id="A0A7S2E752"/>
<feature type="compositionally biased region" description="Acidic residues" evidence="2">
    <location>
        <begin position="839"/>
        <end position="876"/>
    </location>
</feature>
<proteinExistence type="predicted"/>
<feature type="region of interest" description="Disordered" evidence="2">
    <location>
        <begin position="1"/>
        <end position="114"/>
    </location>
</feature>
<name>A0A7S2E752_9STRA</name>
<feature type="region of interest" description="Disordered" evidence="2">
    <location>
        <begin position="236"/>
        <end position="292"/>
    </location>
</feature>
<evidence type="ECO:0000256" key="1">
    <source>
        <dbReference type="SAM" id="Coils"/>
    </source>
</evidence>
<keyword evidence="1" id="KW-0175">Coiled coil</keyword>
<feature type="coiled-coil region" evidence="1">
    <location>
        <begin position="303"/>
        <end position="330"/>
    </location>
</feature>
<gene>
    <name evidence="3" type="ORF">DBRI1063_LOCUS5067</name>
</gene>
<protein>
    <submittedName>
        <fullName evidence="3">Uncharacterized protein</fullName>
    </submittedName>
</protein>
<feature type="compositionally biased region" description="Basic and acidic residues" evidence="2">
    <location>
        <begin position="466"/>
        <end position="479"/>
    </location>
</feature>
<feature type="compositionally biased region" description="Basic and acidic residues" evidence="2">
    <location>
        <begin position="503"/>
        <end position="529"/>
    </location>
</feature>
<feature type="region of interest" description="Disordered" evidence="2">
    <location>
        <begin position="466"/>
        <end position="610"/>
    </location>
</feature>
<feature type="compositionally biased region" description="Acidic residues" evidence="2">
    <location>
        <begin position="752"/>
        <end position="785"/>
    </location>
</feature>
<evidence type="ECO:0000256" key="2">
    <source>
        <dbReference type="SAM" id="MobiDB-lite"/>
    </source>
</evidence>
<feature type="compositionally biased region" description="Basic and acidic residues" evidence="2">
    <location>
        <begin position="41"/>
        <end position="65"/>
    </location>
</feature>
<reference evidence="3" key="1">
    <citation type="submission" date="2021-01" db="EMBL/GenBank/DDBJ databases">
        <authorList>
            <person name="Corre E."/>
            <person name="Pelletier E."/>
            <person name="Niang G."/>
            <person name="Scheremetjew M."/>
            <person name="Finn R."/>
            <person name="Kale V."/>
            <person name="Holt S."/>
            <person name="Cochrane G."/>
            <person name="Meng A."/>
            <person name="Brown T."/>
            <person name="Cohen L."/>
        </authorList>
    </citation>
    <scope>NUCLEOTIDE SEQUENCE</scope>
    <source>
        <strain evidence="3">Pop2</strain>
    </source>
</reference>
<dbReference type="EMBL" id="HBGN01007952">
    <property type="protein sequence ID" value="CAD9318811.1"/>
    <property type="molecule type" value="Transcribed_RNA"/>
</dbReference>
<feature type="compositionally biased region" description="Polar residues" evidence="2">
    <location>
        <begin position="562"/>
        <end position="571"/>
    </location>
</feature>
<feature type="compositionally biased region" description="Gly residues" evidence="2">
    <location>
        <begin position="937"/>
        <end position="949"/>
    </location>
</feature>
<evidence type="ECO:0000313" key="3">
    <source>
        <dbReference type="EMBL" id="CAD9318811.1"/>
    </source>
</evidence>
<feature type="compositionally biased region" description="Low complexity" evidence="2">
    <location>
        <begin position="596"/>
        <end position="606"/>
    </location>
</feature>